<dbReference type="KEGG" id="tpla:ElP_14350"/>
<gene>
    <name evidence="2" type="ORF">ElP_14350</name>
</gene>
<evidence type="ECO:0000313" key="2">
    <source>
        <dbReference type="EMBL" id="QDV33561.1"/>
    </source>
</evidence>
<dbReference type="AlphaFoldDB" id="A0A518GY86"/>
<sequence>MIGRPGASGVIGSGVGCGGRGIVRNLVVSILVLCGLGACLMILSRTAAEPAGPAAESPDPGGPLEETDDLEVRAERHFLRGDYEEAAGTYRQVVRRQPDDGLAWVRLAYATHELGDYEAALPLHERASGFPENRVASLFKLGCALSRLGRVDAAIEAIEDAVEVGYRDRGRAEHEEDLALIRDDPRFRTLLNRMAPPPPGRAPLDVLIGHWALRDPESGQIAGFSTVQRIEDSHVYLEQWSTFEGGMGRGMAYLDPESGKYELIRVDAQGEVHRLRGSFDDGTIRLDGERVVSSGRTTDLRVSFEPQSDGRILRTFLESEDGSGGWSAISRSMLVPEDPAWRIRGPR</sequence>
<dbReference type="OrthoDB" id="9778733at2"/>
<keyword evidence="1" id="KW-1133">Transmembrane helix</keyword>
<reference evidence="2 3" key="1">
    <citation type="submission" date="2019-02" db="EMBL/GenBank/DDBJ databases">
        <title>Deep-cultivation of Planctomycetes and their phenomic and genomic characterization uncovers novel biology.</title>
        <authorList>
            <person name="Wiegand S."/>
            <person name="Jogler M."/>
            <person name="Boedeker C."/>
            <person name="Pinto D."/>
            <person name="Vollmers J."/>
            <person name="Rivas-Marin E."/>
            <person name="Kohn T."/>
            <person name="Peeters S.H."/>
            <person name="Heuer A."/>
            <person name="Rast P."/>
            <person name="Oberbeckmann S."/>
            <person name="Bunk B."/>
            <person name="Jeske O."/>
            <person name="Meyerdierks A."/>
            <person name="Storesund J.E."/>
            <person name="Kallscheuer N."/>
            <person name="Luecker S."/>
            <person name="Lage O.M."/>
            <person name="Pohl T."/>
            <person name="Merkel B.J."/>
            <person name="Hornburger P."/>
            <person name="Mueller R.-W."/>
            <person name="Bruemmer F."/>
            <person name="Labrenz M."/>
            <person name="Spormann A.M."/>
            <person name="Op den Camp H."/>
            <person name="Overmann J."/>
            <person name="Amann R."/>
            <person name="Jetten M.S.M."/>
            <person name="Mascher T."/>
            <person name="Medema M.H."/>
            <person name="Devos D.P."/>
            <person name="Kaster A.-K."/>
            <person name="Ovreas L."/>
            <person name="Rohde M."/>
            <person name="Galperin M.Y."/>
            <person name="Jogler C."/>
        </authorList>
    </citation>
    <scope>NUCLEOTIDE SEQUENCE [LARGE SCALE GENOMIC DNA]</scope>
    <source>
        <strain evidence="2 3">ElP</strain>
    </source>
</reference>
<dbReference type="Gene3D" id="1.25.40.10">
    <property type="entry name" value="Tetratricopeptide repeat domain"/>
    <property type="match status" value="1"/>
</dbReference>
<dbReference type="NCBIfam" id="NF047558">
    <property type="entry name" value="TPR_END_plus"/>
    <property type="match status" value="1"/>
</dbReference>
<evidence type="ECO:0000256" key="1">
    <source>
        <dbReference type="SAM" id="Phobius"/>
    </source>
</evidence>
<name>A0A518GY86_9BACT</name>
<keyword evidence="3" id="KW-1185">Reference proteome</keyword>
<dbReference type="InterPro" id="IPR011990">
    <property type="entry name" value="TPR-like_helical_dom_sf"/>
</dbReference>
<accession>A0A518GY86</accession>
<dbReference type="Proteomes" id="UP000317835">
    <property type="component" value="Chromosome"/>
</dbReference>
<protein>
    <submittedName>
        <fullName evidence="2">Tetratricopeptide repeat protein</fullName>
    </submittedName>
</protein>
<dbReference type="EMBL" id="CP036426">
    <property type="protein sequence ID" value="QDV33561.1"/>
    <property type="molecule type" value="Genomic_DNA"/>
</dbReference>
<dbReference type="Pfam" id="PF13181">
    <property type="entry name" value="TPR_8"/>
    <property type="match status" value="1"/>
</dbReference>
<dbReference type="Pfam" id="PF13432">
    <property type="entry name" value="TPR_16"/>
    <property type="match status" value="1"/>
</dbReference>
<dbReference type="SUPFAM" id="SSF48452">
    <property type="entry name" value="TPR-like"/>
    <property type="match status" value="1"/>
</dbReference>
<feature type="transmembrane region" description="Helical" evidence="1">
    <location>
        <begin position="22"/>
        <end position="43"/>
    </location>
</feature>
<keyword evidence="1" id="KW-0812">Transmembrane</keyword>
<proteinExistence type="predicted"/>
<keyword evidence="1" id="KW-0472">Membrane</keyword>
<dbReference type="InterPro" id="IPR019734">
    <property type="entry name" value="TPR_rpt"/>
</dbReference>
<evidence type="ECO:0000313" key="3">
    <source>
        <dbReference type="Proteomes" id="UP000317835"/>
    </source>
</evidence>
<dbReference type="SMART" id="SM00028">
    <property type="entry name" value="TPR"/>
    <property type="match status" value="3"/>
</dbReference>
<organism evidence="2 3">
    <name type="scientific">Tautonia plasticadhaerens</name>
    <dbReference type="NCBI Taxonomy" id="2527974"/>
    <lineage>
        <taxon>Bacteria</taxon>
        <taxon>Pseudomonadati</taxon>
        <taxon>Planctomycetota</taxon>
        <taxon>Planctomycetia</taxon>
        <taxon>Isosphaerales</taxon>
        <taxon>Isosphaeraceae</taxon>
        <taxon>Tautonia</taxon>
    </lineage>
</organism>
<dbReference type="PROSITE" id="PS51257">
    <property type="entry name" value="PROKAR_LIPOPROTEIN"/>
    <property type="match status" value="1"/>
</dbReference>